<keyword evidence="3 4" id="KW-0560">Oxidoreductase</keyword>
<dbReference type="eggNOG" id="COG1319">
    <property type="taxonomic scope" value="Bacteria"/>
</dbReference>
<name>A0A0A1DIZ6_NOCSI</name>
<dbReference type="STRING" id="2045.KR76_07345"/>
<dbReference type="Proteomes" id="UP000030300">
    <property type="component" value="Chromosome"/>
</dbReference>
<dbReference type="InterPro" id="IPR016169">
    <property type="entry name" value="FAD-bd_PCMH_sub2"/>
</dbReference>
<dbReference type="PANTHER" id="PTHR42659:SF2">
    <property type="entry name" value="XANTHINE DEHYDROGENASE SUBUNIT C-RELATED"/>
    <property type="match status" value="1"/>
</dbReference>
<dbReference type="SUPFAM" id="SSF55447">
    <property type="entry name" value="CO dehydrogenase flavoprotein C-terminal domain-like"/>
    <property type="match status" value="1"/>
</dbReference>
<dbReference type="InterPro" id="IPR036318">
    <property type="entry name" value="FAD-bd_PCMH-like_sf"/>
</dbReference>
<keyword evidence="2" id="KW-0274">FAD</keyword>
<dbReference type="AlphaFoldDB" id="A0A0A1DIZ6"/>
<keyword evidence="5" id="KW-1185">Reference proteome</keyword>
<dbReference type="InterPro" id="IPR002346">
    <property type="entry name" value="Mopterin_DH_FAD-bd"/>
</dbReference>
<protein>
    <submittedName>
        <fullName evidence="4">Carbon monoxide dehydrogenase medium chain</fullName>
        <ecNumber evidence="4">1.2.99.2</ecNumber>
    </submittedName>
</protein>
<evidence type="ECO:0000256" key="1">
    <source>
        <dbReference type="ARBA" id="ARBA00022630"/>
    </source>
</evidence>
<dbReference type="HOGENOM" id="CLU_058050_3_1_11"/>
<dbReference type="InterPro" id="IPR005107">
    <property type="entry name" value="CO_DH_flav_C"/>
</dbReference>
<dbReference type="GO" id="GO:0016491">
    <property type="term" value="F:oxidoreductase activity"/>
    <property type="evidence" value="ECO:0007669"/>
    <property type="project" value="UniProtKB-KW"/>
</dbReference>
<gene>
    <name evidence="4" type="ORF">KR76_07345</name>
</gene>
<dbReference type="EMBL" id="CP009896">
    <property type="protein sequence ID" value="AIY16627.1"/>
    <property type="molecule type" value="Genomic_DNA"/>
</dbReference>
<dbReference type="GeneID" id="96608746"/>
<dbReference type="Gene3D" id="3.30.390.50">
    <property type="entry name" value="CO dehydrogenase flavoprotein, C-terminal domain"/>
    <property type="match status" value="1"/>
</dbReference>
<dbReference type="PROSITE" id="PS51387">
    <property type="entry name" value="FAD_PCMH"/>
    <property type="match status" value="1"/>
</dbReference>
<dbReference type="SUPFAM" id="SSF56176">
    <property type="entry name" value="FAD-binding/transporter-associated domain-like"/>
    <property type="match status" value="1"/>
</dbReference>
<dbReference type="Gene3D" id="3.30.43.10">
    <property type="entry name" value="Uridine Diphospho-n-acetylenolpyruvylglucosamine Reductase, domain 2"/>
    <property type="match status" value="1"/>
</dbReference>
<dbReference type="InterPro" id="IPR016166">
    <property type="entry name" value="FAD-bd_PCMH"/>
</dbReference>
<dbReference type="SMART" id="SM01092">
    <property type="entry name" value="CO_deh_flav_C"/>
    <property type="match status" value="1"/>
</dbReference>
<evidence type="ECO:0000313" key="4">
    <source>
        <dbReference type="EMBL" id="AIY16627.1"/>
    </source>
</evidence>
<evidence type="ECO:0000256" key="2">
    <source>
        <dbReference type="ARBA" id="ARBA00022827"/>
    </source>
</evidence>
<sequence length="289" mass="30111">MKPAPFDYVRPGSLEEALQALAGHPEAKVLAGGQSLVPLLSMRLAAPAVLVDINELPDLDHVNVGADGVRVGALARHAQVLADADVARVQPLVTKALANVAHATIRNRGTTVGSLVHADAAAEMPMVLQLLGGSLDVVGPQGRRTIPVEELYVGPLESSLHHDEIAVEAFFPALAAGTGVAFEEIARRHGDYAMCGVAAVVTVDGERVVAAKAGYLSVSDIPAVVDLTEALDGEMTNASLARAADAALAVLEPETDIHATADYRAHLARVLTARVVSAAYQNAREEQQS</sequence>
<dbReference type="Pfam" id="PF00941">
    <property type="entry name" value="FAD_binding_5"/>
    <property type="match status" value="1"/>
</dbReference>
<organism evidence="4 5">
    <name type="scientific">Nocardioides simplex</name>
    <name type="common">Arthrobacter simplex</name>
    <dbReference type="NCBI Taxonomy" id="2045"/>
    <lineage>
        <taxon>Bacteria</taxon>
        <taxon>Bacillati</taxon>
        <taxon>Actinomycetota</taxon>
        <taxon>Actinomycetes</taxon>
        <taxon>Propionibacteriales</taxon>
        <taxon>Nocardioidaceae</taxon>
        <taxon>Pimelobacter</taxon>
    </lineage>
</organism>
<dbReference type="InterPro" id="IPR016167">
    <property type="entry name" value="FAD-bd_PCMH_sub1"/>
</dbReference>
<dbReference type="PANTHER" id="PTHR42659">
    <property type="entry name" value="XANTHINE DEHYDROGENASE SUBUNIT C-RELATED"/>
    <property type="match status" value="1"/>
</dbReference>
<dbReference type="GO" id="GO:0071949">
    <property type="term" value="F:FAD binding"/>
    <property type="evidence" value="ECO:0007669"/>
    <property type="project" value="InterPro"/>
</dbReference>
<proteinExistence type="predicted"/>
<dbReference type="InterPro" id="IPR051312">
    <property type="entry name" value="Diverse_Substr_Oxidored"/>
</dbReference>
<evidence type="ECO:0000256" key="3">
    <source>
        <dbReference type="ARBA" id="ARBA00023002"/>
    </source>
</evidence>
<keyword evidence="1" id="KW-0285">Flavoprotein</keyword>
<evidence type="ECO:0000313" key="5">
    <source>
        <dbReference type="Proteomes" id="UP000030300"/>
    </source>
</evidence>
<dbReference type="Pfam" id="PF03450">
    <property type="entry name" value="CO_deh_flav_C"/>
    <property type="match status" value="1"/>
</dbReference>
<dbReference type="OrthoDB" id="9793944at2"/>
<reference evidence="4 5" key="1">
    <citation type="journal article" date="2015" name="Genome Announc.">
        <title>Complete Genome Sequence of Steroid-Transforming Nocardioides simplex VKM Ac-2033D.</title>
        <authorList>
            <person name="Shtratnikova V.Y."/>
            <person name="Schelkunov M.I."/>
            <person name="Pekov Y.A."/>
            <person name="Fokina V.V."/>
            <person name="Logacheva M.D."/>
            <person name="Sokolov S.L."/>
            <person name="Bragin E.Y."/>
            <person name="Ashapkin V.V."/>
            <person name="Donova M.V."/>
        </authorList>
    </citation>
    <scope>NUCLEOTIDE SEQUENCE [LARGE SCALE GENOMIC DNA]</scope>
    <source>
        <strain evidence="4 5">VKM Ac-2033D</strain>
    </source>
</reference>
<dbReference type="InterPro" id="IPR036683">
    <property type="entry name" value="CO_DH_flav_C_dom_sf"/>
</dbReference>
<dbReference type="KEGG" id="psim:KR76_07345"/>
<accession>A0A0A1DIZ6</accession>
<dbReference type="Gene3D" id="3.30.465.10">
    <property type="match status" value="1"/>
</dbReference>
<dbReference type="EC" id="1.2.99.2" evidence="4"/>
<dbReference type="RefSeq" id="WP_038677482.1">
    <property type="nucleotide sequence ID" value="NZ_BJMC01000017.1"/>
</dbReference>